<dbReference type="SFLD" id="SFLDG01129">
    <property type="entry name" value="C1.5:_HAD__Beta-PGM__Phosphata"/>
    <property type="match status" value="1"/>
</dbReference>
<reference evidence="2 3" key="1">
    <citation type="submission" date="2020-07" db="EMBL/GenBank/DDBJ databases">
        <title>Bacterium isolated from marine sediment.</title>
        <authorList>
            <person name="Shang D."/>
        </authorList>
    </citation>
    <scope>NUCLEOTIDE SEQUENCE [LARGE SCALE GENOMIC DNA]</scope>
    <source>
        <strain evidence="2 3">F6074</strain>
    </source>
</reference>
<name>A0A7W2R386_9FLAO</name>
<keyword evidence="1 2" id="KW-0378">Hydrolase</keyword>
<dbReference type="GO" id="GO:0016787">
    <property type="term" value="F:hydrolase activity"/>
    <property type="evidence" value="ECO:0007669"/>
    <property type="project" value="UniProtKB-KW"/>
</dbReference>
<dbReference type="EMBL" id="JACGLT010000004">
    <property type="protein sequence ID" value="MBA6152606.1"/>
    <property type="molecule type" value="Genomic_DNA"/>
</dbReference>
<evidence type="ECO:0000313" key="2">
    <source>
        <dbReference type="EMBL" id="MBA6152606.1"/>
    </source>
</evidence>
<dbReference type="Pfam" id="PF00702">
    <property type="entry name" value="Hydrolase"/>
    <property type="match status" value="1"/>
</dbReference>
<protein>
    <submittedName>
        <fullName evidence="2">HAD family hydrolase</fullName>
    </submittedName>
</protein>
<evidence type="ECO:0000256" key="1">
    <source>
        <dbReference type="ARBA" id="ARBA00022801"/>
    </source>
</evidence>
<sequence length="248" mass="28333">MEIDYTNIKVIGFDADDTLWVNETYFRDAELAFAKLMAPYETANKIDQELFKRQIENLPLYGYGIKGFILSMVEIALELSNNSVSNQTIEAILNIGKDMLNKPVHLLNGVEEVLATLSLDYRLIVVTKGDLLDQERKLEKSGLMDYFHHIEVVSDKQEANYSKLLNHLDVKPSEFLMIGNSLKSDVLPLINIKARAIHIPFHTTWVHEQVETNKQDNKKFKTVSSLLDILPILNSTRQTKVNSIKNDL</sequence>
<dbReference type="InterPro" id="IPR023198">
    <property type="entry name" value="PGP-like_dom2"/>
</dbReference>
<accession>A0A7W2R386</accession>
<evidence type="ECO:0000313" key="3">
    <source>
        <dbReference type="Proteomes" id="UP000541857"/>
    </source>
</evidence>
<proteinExistence type="predicted"/>
<dbReference type="SUPFAM" id="SSF56784">
    <property type="entry name" value="HAD-like"/>
    <property type="match status" value="1"/>
</dbReference>
<dbReference type="RefSeq" id="WP_182204425.1">
    <property type="nucleotide sequence ID" value="NZ_JACGLT010000004.1"/>
</dbReference>
<dbReference type="Gene3D" id="3.40.50.1000">
    <property type="entry name" value="HAD superfamily/HAD-like"/>
    <property type="match status" value="1"/>
</dbReference>
<dbReference type="Proteomes" id="UP000541857">
    <property type="component" value="Unassembled WGS sequence"/>
</dbReference>
<dbReference type="InterPro" id="IPR023214">
    <property type="entry name" value="HAD_sf"/>
</dbReference>
<dbReference type="InterPro" id="IPR051540">
    <property type="entry name" value="S-2-haloacid_dehalogenase"/>
</dbReference>
<dbReference type="InterPro" id="IPR036412">
    <property type="entry name" value="HAD-like_sf"/>
</dbReference>
<keyword evidence="3" id="KW-1185">Reference proteome</keyword>
<dbReference type="AlphaFoldDB" id="A0A7W2R386"/>
<organism evidence="2 3">
    <name type="scientific">Gelidibacter maritimus</name>
    <dbReference type="NCBI Taxonomy" id="2761487"/>
    <lineage>
        <taxon>Bacteria</taxon>
        <taxon>Pseudomonadati</taxon>
        <taxon>Bacteroidota</taxon>
        <taxon>Flavobacteriia</taxon>
        <taxon>Flavobacteriales</taxon>
        <taxon>Flavobacteriaceae</taxon>
        <taxon>Gelidibacter</taxon>
    </lineage>
</organism>
<dbReference type="PANTHER" id="PTHR43316:SF8">
    <property type="entry name" value="HAD FAMILY HYDROLASE"/>
    <property type="match status" value="1"/>
</dbReference>
<dbReference type="CDD" id="cd07515">
    <property type="entry name" value="HAD-like"/>
    <property type="match status" value="1"/>
</dbReference>
<dbReference type="PANTHER" id="PTHR43316">
    <property type="entry name" value="HYDROLASE, HALOACID DELAHOGENASE-RELATED"/>
    <property type="match status" value="1"/>
</dbReference>
<comment type="caution">
    <text evidence="2">The sequence shown here is derived from an EMBL/GenBank/DDBJ whole genome shotgun (WGS) entry which is preliminary data.</text>
</comment>
<gene>
    <name evidence="2" type="ORF">H3Z82_07700</name>
</gene>
<dbReference type="Gene3D" id="1.10.150.240">
    <property type="entry name" value="Putative phosphatase, domain 2"/>
    <property type="match status" value="1"/>
</dbReference>
<dbReference type="SFLD" id="SFLDS00003">
    <property type="entry name" value="Haloacid_Dehalogenase"/>
    <property type="match status" value="1"/>
</dbReference>